<dbReference type="Pfam" id="PF16734">
    <property type="entry name" value="Pilin_GH"/>
    <property type="match status" value="1"/>
</dbReference>
<evidence type="ECO:0000256" key="1">
    <source>
        <dbReference type="ARBA" id="ARBA00004167"/>
    </source>
</evidence>
<dbReference type="AlphaFoldDB" id="K9Z4L4"/>
<dbReference type="NCBIfam" id="TIGR02532">
    <property type="entry name" value="IV_pilin_GFxxxE"/>
    <property type="match status" value="1"/>
</dbReference>
<dbReference type="InterPro" id="IPR045584">
    <property type="entry name" value="Pilin-like"/>
</dbReference>
<dbReference type="SUPFAM" id="SSF54523">
    <property type="entry name" value="Pili subunits"/>
    <property type="match status" value="1"/>
</dbReference>
<keyword evidence="2" id="KW-0488">Methylation</keyword>
<organism evidence="7 8">
    <name type="scientific">Cyanobacterium aponinum (strain PCC 10605)</name>
    <dbReference type="NCBI Taxonomy" id="755178"/>
    <lineage>
        <taxon>Bacteria</taxon>
        <taxon>Bacillati</taxon>
        <taxon>Cyanobacteriota</taxon>
        <taxon>Cyanophyceae</taxon>
        <taxon>Oscillatoriophycideae</taxon>
        <taxon>Chroococcales</taxon>
        <taxon>Geminocystaceae</taxon>
        <taxon>Cyanobacterium</taxon>
    </lineage>
</organism>
<dbReference type="OrthoDB" id="467711at2"/>
<name>K9Z4L4_CYAAP</name>
<proteinExistence type="predicted"/>
<reference evidence="8" key="1">
    <citation type="journal article" date="2013" name="Proc. Natl. Acad. Sci. U.S.A.">
        <title>Improving the coverage of the cyanobacterial phylum using diversity-driven genome sequencing.</title>
        <authorList>
            <person name="Shih P.M."/>
            <person name="Wu D."/>
            <person name="Latifi A."/>
            <person name="Axen S.D."/>
            <person name="Fewer D.P."/>
            <person name="Talla E."/>
            <person name="Calteau A."/>
            <person name="Cai F."/>
            <person name="Tandeau de Marsac N."/>
            <person name="Rippka R."/>
            <person name="Herdman M."/>
            <person name="Sivonen K."/>
            <person name="Coursin T."/>
            <person name="Laurent T."/>
            <person name="Goodwin L."/>
            <person name="Nolan M."/>
            <person name="Davenport K.W."/>
            <person name="Han C.S."/>
            <person name="Rubin E.M."/>
            <person name="Eisen J.A."/>
            <person name="Woyke T."/>
            <person name="Gugger M."/>
            <person name="Kerfeld C.A."/>
        </authorList>
    </citation>
    <scope>NUCLEOTIDE SEQUENCE [LARGE SCALE GENOMIC DNA]</scope>
    <source>
        <strain evidence="8">PCC 10605</strain>
    </source>
</reference>
<dbReference type="InterPro" id="IPR031975">
    <property type="entry name" value="Pilin_GH"/>
</dbReference>
<dbReference type="Pfam" id="PF07963">
    <property type="entry name" value="N_methyl"/>
    <property type="match status" value="1"/>
</dbReference>
<keyword evidence="4 6" id="KW-1133">Transmembrane helix</keyword>
<keyword evidence="8" id="KW-1185">Reference proteome</keyword>
<dbReference type="RefSeq" id="WP_015219062.1">
    <property type="nucleotide sequence ID" value="NC_019776.1"/>
</dbReference>
<comment type="subcellular location">
    <subcellularLocation>
        <location evidence="1">Membrane</location>
        <topology evidence="1">Single-pass membrane protein</topology>
    </subcellularLocation>
</comment>
<dbReference type="PANTHER" id="PTHR30093:SF44">
    <property type="entry name" value="TYPE II SECRETION SYSTEM CORE PROTEIN G"/>
    <property type="match status" value="1"/>
</dbReference>
<dbReference type="Proteomes" id="UP000010480">
    <property type="component" value="Chromosome"/>
</dbReference>
<dbReference type="EMBL" id="CP003947">
    <property type="protein sequence ID" value="AFZ53333.1"/>
    <property type="molecule type" value="Genomic_DNA"/>
</dbReference>
<dbReference type="GO" id="GO:0016020">
    <property type="term" value="C:membrane"/>
    <property type="evidence" value="ECO:0007669"/>
    <property type="project" value="UniProtKB-SubCell"/>
</dbReference>
<dbReference type="STRING" id="755178.Cyan10605_1214"/>
<sequence length="176" mass="19528">MWQLFYKMFLRYHKNNNDGFTLIELLVVIIIIGILAATGLPNLLAQVGKAREAEMKNALGTVARSQMAYHWEQQVFCCDGRTPDQILEALGVPINSKYISSWTFDTSTVASQVTFNITNNNWDKDGTRGLSAGVFFDPALVDAYSSIICQSFDPSATTAYPVITDPVCGTNAYQLR</sequence>
<evidence type="ECO:0000313" key="7">
    <source>
        <dbReference type="EMBL" id="AFZ53333.1"/>
    </source>
</evidence>
<dbReference type="eggNOG" id="COG2165">
    <property type="taxonomic scope" value="Bacteria"/>
</dbReference>
<evidence type="ECO:0000256" key="2">
    <source>
        <dbReference type="ARBA" id="ARBA00022481"/>
    </source>
</evidence>
<keyword evidence="3 6" id="KW-0812">Transmembrane</keyword>
<keyword evidence="5 6" id="KW-0472">Membrane</keyword>
<evidence type="ECO:0000256" key="4">
    <source>
        <dbReference type="ARBA" id="ARBA00022989"/>
    </source>
</evidence>
<evidence type="ECO:0000313" key="8">
    <source>
        <dbReference type="Proteomes" id="UP000010480"/>
    </source>
</evidence>
<dbReference type="HOGENOM" id="CLU_091705_5_0_3"/>
<dbReference type="PANTHER" id="PTHR30093">
    <property type="entry name" value="GENERAL SECRETION PATHWAY PROTEIN G"/>
    <property type="match status" value="1"/>
</dbReference>
<dbReference type="KEGG" id="can:Cyan10605_1214"/>
<dbReference type="InterPro" id="IPR012902">
    <property type="entry name" value="N_methyl_site"/>
</dbReference>
<accession>K9Z4L4</accession>
<feature type="transmembrane region" description="Helical" evidence="6">
    <location>
        <begin position="20"/>
        <end position="45"/>
    </location>
</feature>
<evidence type="ECO:0008006" key="9">
    <source>
        <dbReference type="Google" id="ProtNLM"/>
    </source>
</evidence>
<evidence type="ECO:0000256" key="5">
    <source>
        <dbReference type="ARBA" id="ARBA00023136"/>
    </source>
</evidence>
<gene>
    <name evidence="7" type="ordered locus">Cyan10605_1214</name>
</gene>
<evidence type="ECO:0000256" key="6">
    <source>
        <dbReference type="SAM" id="Phobius"/>
    </source>
</evidence>
<dbReference type="Gene3D" id="3.30.700.10">
    <property type="entry name" value="Glycoprotein, Type 4 Pilin"/>
    <property type="match status" value="1"/>
</dbReference>
<evidence type="ECO:0000256" key="3">
    <source>
        <dbReference type="ARBA" id="ARBA00022692"/>
    </source>
</evidence>
<protein>
    <recommendedName>
        <fullName evidence="9">General secretion pathway protein H</fullName>
    </recommendedName>
</protein>